<dbReference type="AlphaFoldDB" id="A0A4Y2MPT7"/>
<dbReference type="EMBL" id="BGPR01007740">
    <property type="protein sequence ID" value="GBN29145.1"/>
    <property type="molecule type" value="Genomic_DNA"/>
</dbReference>
<dbReference type="Proteomes" id="UP000499080">
    <property type="component" value="Unassembled WGS sequence"/>
</dbReference>
<name>A0A4Y2MPT7_ARAVE</name>
<organism evidence="1 2">
    <name type="scientific">Araneus ventricosus</name>
    <name type="common">Orbweaver spider</name>
    <name type="synonym">Epeira ventricosa</name>
    <dbReference type="NCBI Taxonomy" id="182803"/>
    <lineage>
        <taxon>Eukaryota</taxon>
        <taxon>Metazoa</taxon>
        <taxon>Ecdysozoa</taxon>
        <taxon>Arthropoda</taxon>
        <taxon>Chelicerata</taxon>
        <taxon>Arachnida</taxon>
        <taxon>Araneae</taxon>
        <taxon>Araneomorphae</taxon>
        <taxon>Entelegynae</taxon>
        <taxon>Araneoidea</taxon>
        <taxon>Araneidae</taxon>
        <taxon>Araneus</taxon>
    </lineage>
</organism>
<dbReference type="OrthoDB" id="7787313at2759"/>
<accession>A0A4Y2MPT7</accession>
<evidence type="ECO:0000313" key="2">
    <source>
        <dbReference type="Proteomes" id="UP000499080"/>
    </source>
</evidence>
<gene>
    <name evidence="1" type="ORF">AVEN_275057_1</name>
</gene>
<protein>
    <submittedName>
        <fullName evidence="1">Uncharacterized protein</fullName>
    </submittedName>
</protein>
<keyword evidence="2" id="KW-1185">Reference proteome</keyword>
<comment type="caution">
    <text evidence="1">The sequence shown here is derived from an EMBL/GenBank/DDBJ whole genome shotgun (WGS) entry which is preliminary data.</text>
</comment>
<evidence type="ECO:0000313" key="1">
    <source>
        <dbReference type="EMBL" id="GBN29145.1"/>
    </source>
</evidence>
<reference evidence="1 2" key="1">
    <citation type="journal article" date="2019" name="Sci. Rep.">
        <title>Orb-weaving spider Araneus ventricosus genome elucidates the spidroin gene catalogue.</title>
        <authorList>
            <person name="Kono N."/>
            <person name="Nakamura H."/>
            <person name="Ohtoshi R."/>
            <person name="Moran D.A.P."/>
            <person name="Shinohara A."/>
            <person name="Yoshida Y."/>
            <person name="Fujiwara M."/>
            <person name="Mori M."/>
            <person name="Tomita M."/>
            <person name="Arakawa K."/>
        </authorList>
    </citation>
    <scope>NUCLEOTIDE SEQUENCE [LARGE SCALE GENOMIC DNA]</scope>
</reference>
<sequence length="100" mass="11938">MSMQRKLLEEINNMSKLCSEIDEEENSVSENGTYHLLVTDSELSDTDNEEENIVNTPRIPRFTGTRNKKYGEHFSRFHYNFWKTCQIVHCKINHKHLLYM</sequence>
<proteinExistence type="predicted"/>